<evidence type="ECO:0000313" key="7">
    <source>
        <dbReference type="Proteomes" id="UP001194696"/>
    </source>
</evidence>
<dbReference type="InterPro" id="IPR035979">
    <property type="entry name" value="RBD_domain_sf"/>
</dbReference>
<evidence type="ECO:0000256" key="4">
    <source>
        <dbReference type="SAM" id="MobiDB-lite"/>
    </source>
</evidence>
<feature type="domain" description="RRM" evidence="5">
    <location>
        <begin position="761"/>
        <end position="841"/>
    </location>
</feature>
<dbReference type="SMART" id="SM00360">
    <property type="entry name" value="RRM"/>
    <property type="match status" value="4"/>
</dbReference>
<dbReference type="Gene3D" id="3.30.70.330">
    <property type="match status" value="3"/>
</dbReference>
<feature type="domain" description="RRM" evidence="5">
    <location>
        <begin position="80"/>
        <end position="152"/>
    </location>
</feature>
<feature type="compositionally biased region" description="Low complexity" evidence="4">
    <location>
        <begin position="596"/>
        <end position="606"/>
    </location>
</feature>
<feature type="compositionally biased region" description="Polar residues" evidence="4">
    <location>
        <begin position="607"/>
        <end position="617"/>
    </location>
</feature>
<evidence type="ECO:0000313" key="6">
    <source>
        <dbReference type="EMBL" id="KAG0291333.1"/>
    </source>
</evidence>
<evidence type="ECO:0000256" key="3">
    <source>
        <dbReference type="PROSITE-ProRule" id="PRU00176"/>
    </source>
</evidence>
<dbReference type="Proteomes" id="UP001194696">
    <property type="component" value="Unassembled WGS sequence"/>
</dbReference>
<organism evidence="6 7">
    <name type="scientific">Linnemannia gamsii</name>
    <dbReference type="NCBI Taxonomy" id="64522"/>
    <lineage>
        <taxon>Eukaryota</taxon>
        <taxon>Fungi</taxon>
        <taxon>Fungi incertae sedis</taxon>
        <taxon>Mucoromycota</taxon>
        <taxon>Mortierellomycotina</taxon>
        <taxon>Mortierellomycetes</taxon>
        <taxon>Mortierellales</taxon>
        <taxon>Mortierellaceae</taxon>
        <taxon>Linnemannia</taxon>
    </lineage>
</organism>
<evidence type="ECO:0000256" key="2">
    <source>
        <dbReference type="ARBA" id="ARBA00022884"/>
    </source>
</evidence>
<feature type="compositionally biased region" description="Low complexity" evidence="4">
    <location>
        <begin position="566"/>
        <end position="577"/>
    </location>
</feature>
<comment type="caution">
    <text evidence="6">The sequence shown here is derived from an EMBL/GenBank/DDBJ whole genome shotgun (WGS) entry which is preliminary data.</text>
</comment>
<feature type="region of interest" description="Disordered" evidence="4">
    <location>
        <begin position="174"/>
        <end position="231"/>
    </location>
</feature>
<dbReference type="EMBL" id="JAAAIM010000247">
    <property type="protein sequence ID" value="KAG0291333.1"/>
    <property type="molecule type" value="Genomic_DNA"/>
</dbReference>
<evidence type="ECO:0000259" key="5">
    <source>
        <dbReference type="PROSITE" id="PS50102"/>
    </source>
</evidence>
<feature type="compositionally biased region" description="Polar residues" evidence="4">
    <location>
        <begin position="554"/>
        <end position="565"/>
    </location>
</feature>
<accession>A0ABQ7K4A4</accession>
<feature type="compositionally biased region" description="Basic and acidic residues" evidence="4">
    <location>
        <begin position="585"/>
        <end position="595"/>
    </location>
</feature>
<gene>
    <name evidence="6" type="ORF">BGZ96_005271</name>
</gene>
<feature type="compositionally biased region" description="Pro residues" evidence="4">
    <location>
        <begin position="203"/>
        <end position="214"/>
    </location>
</feature>
<sequence length="841" mass="93216">MPTHKQQSSGHGHETTHLVQALSVASAQHGDQLRQTQTQVRQQQQHDLYGSNVGEEHGTGSAPGGLFFMKPLTKQPDYRFNLYVKGLAPTTTTRSLYELFKPYGHILACKTILDNESGFCRGGFVLFDNQVSCSEARRALTHQGLYIAVAHESVSIKNIPVVCEEPPAAVKKAVPKLDDSDAFPSLPTKPQKKKAQKKVQLNPPSPPSPLPASPPQTSDHHDQQEESNELHPSEAINTPQMVNPLWDSEHADQVNTPSSSDSQFGHAFNTSFLDFEFDTGFIGTHQQMLTDSFNANKYDRRPSLLENKTYGTIVDVDRYMDMWDMNTAAAPQMSTNTDGARQSIHPSGAQLSSTVIDDFMLEDRPRRESVLFFNGLPDGLSYRELFETCALYGALILTSVEIRYINEDCCGQGKVTFESHRDSEVALSALSKLNYNVHRGDSGEMYPSEPNIDDQLYNQYYELHQNYLRLGDTTAFDSPNQAMTSPNPHGFFGAAPSATPLTHLNSNSGDMGYSWNALGLSDSIYHPHSNDYIRDDSGLGLDLNELSIKHESTSHLGVSQQHSMNSPASSSTTSLPAGNTWTQDHPSDDSFRDSESPSTPSPSGESLQSGESASTPATGPAKFMSYSDMVKVPPKPVVMQPLPTEKNGDVYFNPPSQDLKRRGNTSKSLDEKEYGLNLYLKDLEPTMDEFKLYQICVKFGPVMSCRTITTHHGVCTGLGFVMYISNESVDKAIKGLKDLGYHAEVAIQSATNKLRCKVKSDTLFLQNIPNHIKEAKLRDLFRPYVISSCNILKDPKTGHGRGVAFLKMRDVKVAERFIEEYHGRVLGKDWKLPLQVSPAKH</sequence>
<dbReference type="PANTHER" id="PTHR24012">
    <property type="entry name" value="RNA BINDING PROTEIN"/>
    <property type="match status" value="1"/>
</dbReference>
<proteinExistence type="predicted"/>
<evidence type="ECO:0000256" key="1">
    <source>
        <dbReference type="ARBA" id="ARBA00022737"/>
    </source>
</evidence>
<feature type="domain" description="RRM" evidence="5">
    <location>
        <begin position="676"/>
        <end position="752"/>
    </location>
</feature>
<keyword evidence="2 3" id="KW-0694">RNA-binding</keyword>
<reference evidence="6 7" key="1">
    <citation type="journal article" date="2020" name="Fungal Divers.">
        <title>Resolving the Mortierellaceae phylogeny through synthesis of multi-gene phylogenetics and phylogenomics.</title>
        <authorList>
            <person name="Vandepol N."/>
            <person name="Liber J."/>
            <person name="Desiro A."/>
            <person name="Na H."/>
            <person name="Kennedy M."/>
            <person name="Barry K."/>
            <person name="Grigoriev I.V."/>
            <person name="Miller A.N."/>
            <person name="O'Donnell K."/>
            <person name="Stajich J.E."/>
            <person name="Bonito G."/>
        </authorList>
    </citation>
    <scope>NUCLEOTIDE SEQUENCE [LARGE SCALE GENOMIC DNA]</scope>
    <source>
        <strain evidence="6 7">AD045</strain>
    </source>
</reference>
<keyword evidence="1" id="KW-0677">Repeat</keyword>
<dbReference type="CDD" id="cd00590">
    <property type="entry name" value="RRM_SF"/>
    <property type="match status" value="1"/>
</dbReference>
<feature type="compositionally biased region" description="Basic and acidic residues" evidence="4">
    <location>
        <begin position="218"/>
        <end position="231"/>
    </location>
</feature>
<dbReference type="InterPro" id="IPR000504">
    <property type="entry name" value="RRM_dom"/>
</dbReference>
<name>A0ABQ7K4A4_9FUNG</name>
<dbReference type="Pfam" id="PF00076">
    <property type="entry name" value="RRM_1"/>
    <property type="match status" value="3"/>
</dbReference>
<dbReference type="SUPFAM" id="SSF54928">
    <property type="entry name" value="RNA-binding domain, RBD"/>
    <property type="match status" value="3"/>
</dbReference>
<dbReference type="InterPro" id="IPR012677">
    <property type="entry name" value="Nucleotide-bd_a/b_plait_sf"/>
</dbReference>
<dbReference type="PROSITE" id="PS50102">
    <property type="entry name" value="RRM"/>
    <property type="match status" value="3"/>
</dbReference>
<keyword evidence="7" id="KW-1185">Reference proteome</keyword>
<protein>
    <recommendedName>
        <fullName evidence="5">RRM domain-containing protein</fullName>
    </recommendedName>
</protein>
<feature type="region of interest" description="Disordered" evidence="4">
    <location>
        <begin position="642"/>
        <end position="666"/>
    </location>
</feature>
<feature type="region of interest" description="Disordered" evidence="4">
    <location>
        <begin position="552"/>
        <end position="621"/>
    </location>
</feature>